<name>A0A4R7W1I2_9PSEU</name>
<feature type="region of interest" description="Disordered" evidence="1">
    <location>
        <begin position="49"/>
        <end position="81"/>
    </location>
</feature>
<reference evidence="2 3" key="1">
    <citation type="submission" date="2019-03" db="EMBL/GenBank/DDBJ databases">
        <title>Genomic Encyclopedia of Archaeal and Bacterial Type Strains, Phase II (KMG-II): from individual species to whole genera.</title>
        <authorList>
            <person name="Goeker M."/>
        </authorList>
    </citation>
    <scope>NUCLEOTIDE SEQUENCE [LARGE SCALE GENOMIC DNA]</scope>
    <source>
        <strain evidence="2 3">DSM 45499</strain>
    </source>
</reference>
<gene>
    <name evidence="2" type="ORF">CLV71_103648</name>
</gene>
<evidence type="ECO:0000313" key="2">
    <source>
        <dbReference type="EMBL" id="TDV55407.1"/>
    </source>
</evidence>
<evidence type="ECO:0000256" key="1">
    <source>
        <dbReference type="SAM" id="MobiDB-lite"/>
    </source>
</evidence>
<feature type="compositionally biased region" description="Basic and acidic residues" evidence="1">
    <location>
        <begin position="49"/>
        <end position="70"/>
    </location>
</feature>
<dbReference type="Proteomes" id="UP000294927">
    <property type="component" value="Unassembled WGS sequence"/>
</dbReference>
<dbReference type="EMBL" id="SOCP01000003">
    <property type="protein sequence ID" value="TDV55407.1"/>
    <property type="molecule type" value="Genomic_DNA"/>
</dbReference>
<protein>
    <submittedName>
        <fullName evidence="2">Uncharacterized protein</fullName>
    </submittedName>
</protein>
<dbReference type="AlphaFoldDB" id="A0A4R7W1I2"/>
<accession>A0A4R7W1I2</accession>
<evidence type="ECO:0000313" key="3">
    <source>
        <dbReference type="Proteomes" id="UP000294927"/>
    </source>
</evidence>
<sequence length="81" mass="8799">MTESLGGPRRAGGSVQYLRVERTDEGPYPLVVMSRYGLKVTIVCPPAHAKAERDALHGQTDRSARQRDHATLLGPASKTGR</sequence>
<proteinExistence type="predicted"/>
<comment type="caution">
    <text evidence="2">The sequence shown here is derived from an EMBL/GenBank/DDBJ whole genome shotgun (WGS) entry which is preliminary data.</text>
</comment>
<organism evidence="2 3">
    <name type="scientific">Actinophytocola oryzae</name>
    <dbReference type="NCBI Taxonomy" id="502181"/>
    <lineage>
        <taxon>Bacteria</taxon>
        <taxon>Bacillati</taxon>
        <taxon>Actinomycetota</taxon>
        <taxon>Actinomycetes</taxon>
        <taxon>Pseudonocardiales</taxon>
        <taxon>Pseudonocardiaceae</taxon>
    </lineage>
</organism>
<keyword evidence="3" id="KW-1185">Reference proteome</keyword>